<sequence>MKKMGKAFALSAGLLIASTGFSVIPWNTPIVEAASAIKISKTTYATTANLNMRTGAGTKYKTILTIPKGKMVTATEKLGNWYKVSYQYTSKGKRYTKTGWVSGSYLKKVSDAAHSDLIVKVSAPKTVYVTKANLNMRSGAGTKYKVILTIPKGKAVTLIEKKGNWCKVSYQYTSKGKQYTKIGWVSSSYLEEKTSKPTEESTSKITVITKTVYQTTANVNMRTGAGTKYKTILTIPKGKTVTATEKLGNWYKVSYQYTSKGKQYTKIGWVSGSYLKEYDQYIKMSGTYYFTKKNTNLYSAPNTKKKAVASLAGGNGLYSTRKVVNSIGQTWYEVSFNGQKRYVISSDVVKVSSKSFTATKYIANKETYLYSSFGSGYAKLEKIAKGTIISSSFSVGDWYKVSYKQKTGYVYIKDFARYTGNQPDNSSNAPVTEQKISGKTFAVRVNLNILKEPNTNSAILSSKPIPKGTIIVPTHKTSNGWYKITYKGITGYVSGSKDYVTEVITGAPLNGVRDGYQFIDLRTEAPVTAQQINRYIENYVNSTKKQSVLLGKGQAFINAGKKYGVNALYLAAHAIHESGFGTSRLALTKYNLFGYGAYDATPFVAAYRFPSVEASIEYIAQRLKATYLNPNSWLFKGSYLGFRTNTLAGARVDESSEGMNFYYASDPYWGQTIARHMANILSYDRNYYQSAPVNKNVPELPPIPQGSDVFPANIIAVANQNLLLYNQRGASGNAVTLAKGSSFVLLEKTNDYWVRLKYENQEYWTNSIQFDEYEKYIKVKNLGSVTATALNVRSTPEIRNDNVIGQLKLGEYVQLKLKSDGEVEMKNSWYKVVLENRQEGWVSSQYIICELK</sequence>
<dbReference type="PROSITE" id="PS51781">
    <property type="entry name" value="SH3B"/>
    <property type="match status" value="6"/>
</dbReference>
<proteinExistence type="predicted"/>
<dbReference type="InterPro" id="IPR036028">
    <property type="entry name" value="SH3-like_dom_sf"/>
</dbReference>
<dbReference type="RefSeq" id="WP_043906123.1">
    <property type="nucleotide sequence ID" value="NZ_CM002692.1"/>
</dbReference>
<dbReference type="SMART" id="SM00287">
    <property type="entry name" value="SH3b"/>
    <property type="match status" value="7"/>
</dbReference>
<feature type="domain" description="SH3b" evidence="1">
    <location>
        <begin position="124"/>
        <end position="194"/>
    </location>
</feature>
<dbReference type="InterPro" id="IPR003646">
    <property type="entry name" value="SH3-like_bac-type"/>
</dbReference>
<organism evidence="2 3">
    <name type="scientific">Parageobacillus genomosp. 1</name>
    <dbReference type="NCBI Taxonomy" id="1295642"/>
    <lineage>
        <taxon>Bacteria</taxon>
        <taxon>Bacillati</taxon>
        <taxon>Bacillota</taxon>
        <taxon>Bacilli</taxon>
        <taxon>Bacillales</taxon>
        <taxon>Anoxybacillaceae</taxon>
        <taxon>Parageobacillus</taxon>
    </lineage>
</organism>
<dbReference type="InterPro" id="IPR052354">
    <property type="entry name" value="Cell_Wall_Dynamics_Protein"/>
</dbReference>
<dbReference type="SUPFAM" id="SSF50044">
    <property type="entry name" value="SH3-domain"/>
    <property type="match status" value="1"/>
</dbReference>
<protein>
    <submittedName>
        <fullName evidence="2">Beta-N-acetylglucosaminidase</fullName>
    </submittedName>
</protein>
<evidence type="ECO:0000259" key="1">
    <source>
        <dbReference type="PROSITE" id="PS51781"/>
    </source>
</evidence>
<evidence type="ECO:0000313" key="3">
    <source>
        <dbReference type="Proteomes" id="UP000023566"/>
    </source>
</evidence>
<dbReference type="InterPro" id="IPR002901">
    <property type="entry name" value="MGlyc_endo_b_GlcNAc-like_dom"/>
</dbReference>
<feature type="domain" description="SH3b" evidence="1">
    <location>
        <begin position="436"/>
        <end position="502"/>
    </location>
</feature>
<feature type="domain" description="SH3b" evidence="1">
    <location>
        <begin position="780"/>
        <end position="851"/>
    </location>
</feature>
<name>A0ABC9VAL5_9BACL</name>
<reference evidence="2 3" key="1">
    <citation type="journal article" date="2014" name="Appl. Microbiol. Biotechnol.">
        <title>Transformable facultative thermophile Geobacillus stearothermophilus NUB3621 as a host strain for metabolic engineering.</title>
        <authorList>
            <person name="Blanchard K."/>
            <person name="Robic S."/>
            <person name="Matsumura I."/>
        </authorList>
    </citation>
    <scope>NUCLEOTIDE SEQUENCE [LARGE SCALE GENOMIC DNA]</scope>
    <source>
        <strain evidence="2 3">NUB3621</strain>
    </source>
</reference>
<feature type="domain" description="SH3b" evidence="1">
    <location>
        <begin position="209"/>
        <end position="279"/>
    </location>
</feature>
<dbReference type="Pfam" id="PF01832">
    <property type="entry name" value="Glucosaminidase"/>
    <property type="match status" value="1"/>
</dbReference>
<evidence type="ECO:0000313" key="2">
    <source>
        <dbReference type="EMBL" id="EZP75152.1"/>
    </source>
</evidence>
<feature type="domain" description="SH3b" evidence="1">
    <location>
        <begin position="40"/>
        <end position="110"/>
    </location>
</feature>
<feature type="domain" description="SH3b" evidence="1">
    <location>
        <begin position="285"/>
        <end position="352"/>
    </location>
</feature>
<dbReference type="SMART" id="SM00047">
    <property type="entry name" value="LYZ2"/>
    <property type="match status" value="1"/>
</dbReference>
<comment type="caution">
    <text evidence="2">The sequence shown here is derived from an EMBL/GenBank/DDBJ whole genome shotgun (WGS) entry which is preliminary data.</text>
</comment>
<dbReference type="PANTHER" id="PTHR34408">
    <property type="entry name" value="FAMILY PROTEIN, PUTATIVE-RELATED"/>
    <property type="match status" value="1"/>
</dbReference>
<dbReference type="Gene3D" id="1.10.530.10">
    <property type="match status" value="1"/>
</dbReference>
<gene>
    <name evidence="2" type="ORF">H839_16668</name>
</gene>
<accession>A0ABC9VAL5</accession>
<keyword evidence="3" id="KW-1185">Reference proteome</keyword>
<dbReference type="Gene3D" id="2.30.30.40">
    <property type="entry name" value="SH3 Domains"/>
    <property type="match status" value="6"/>
</dbReference>
<dbReference type="Proteomes" id="UP000023566">
    <property type="component" value="Chromosome"/>
</dbReference>
<dbReference type="AlphaFoldDB" id="A0ABC9VAL5"/>
<dbReference type="EMBL" id="AOTZ01000009">
    <property type="protein sequence ID" value="EZP75152.1"/>
    <property type="molecule type" value="Genomic_DNA"/>
</dbReference>
<dbReference type="PANTHER" id="PTHR34408:SF1">
    <property type="entry name" value="GLYCOSYL HYDROLASE FAMILY 19 DOMAIN-CONTAINING PROTEIN HI_1415"/>
    <property type="match status" value="1"/>
</dbReference>
<dbReference type="Pfam" id="PF08239">
    <property type="entry name" value="SH3_3"/>
    <property type="match status" value="5"/>
</dbReference>